<evidence type="ECO:0000256" key="7">
    <source>
        <dbReference type="ARBA" id="ARBA00023136"/>
    </source>
</evidence>
<dbReference type="Proteomes" id="UP000321567">
    <property type="component" value="Unassembled WGS sequence"/>
</dbReference>
<dbReference type="PANTHER" id="PTHR33908">
    <property type="entry name" value="MANNOSYLTRANSFERASE YKCB-RELATED"/>
    <property type="match status" value="1"/>
</dbReference>
<evidence type="ECO:0000256" key="5">
    <source>
        <dbReference type="ARBA" id="ARBA00022692"/>
    </source>
</evidence>
<keyword evidence="6 8" id="KW-1133">Transmembrane helix</keyword>
<dbReference type="PANTHER" id="PTHR33908:SF11">
    <property type="entry name" value="MEMBRANE PROTEIN"/>
    <property type="match status" value="1"/>
</dbReference>
<feature type="transmembrane region" description="Helical" evidence="8">
    <location>
        <begin position="354"/>
        <end position="373"/>
    </location>
</feature>
<keyword evidence="7 8" id="KW-0472">Membrane</keyword>
<feature type="transmembrane region" description="Helical" evidence="8">
    <location>
        <begin position="226"/>
        <end position="244"/>
    </location>
</feature>
<feature type="transmembrane region" description="Helical" evidence="8">
    <location>
        <begin position="188"/>
        <end position="205"/>
    </location>
</feature>
<dbReference type="EMBL" id="BJZO01000016">
    <property type="protein sequence ID" value="GEO80787.1"/>
    <property type="molecule type" value="Genomic_DNA"/>
</dbReference>
<organism evidence="10 11">
    <name type="scientific">Pararhodospirillum oryzae</name>
    <dbReference type="NCBI Taxonomy" id="478448"/>
    <lineage>
        <taxon>Bacteria</taxon>
        <taxon>Pseudomonadati</taxon>
        <taxon>Pseudomonadota</taxon>
        <taxon>Alphaproteobacteria</taxon>
        <taxon>Rhodospirillales</taxon>
        <taxon>Rhodospirillaceae</taxon>
        <taxon>Pararhodospirillum</taxon>
    </lineage>
</organism>
<feature type="domain" description="Glycosyltransferase RgtA/B/C/D-like" evidence="9">
    <location>
        <begin position="97"/>
        <end position="203"/>
    </location>
</feature>
<dbReference type="AlphaFoldDB" id="A0A512H5R2"/>
<keyword evidence="5 8" id="KW-0812">Transmembrane</keyword>
<evidence type="ECO:0000256" key="2">
    <source>
        <dbReference type="ARBA" id="ARBA00022475"/>
    </source>
</evidence>
<evidence type="ECO:0000256" key="8">
    <source>
        <dbReference type="SAM" id="Phobius"/>
    </source>
</evidence>
<keyword evidence="11" id="KW-1185">Reference proteome</keyword>
<feature type="transmembrane region" description="Helical" evidence="8">
    <location>
        <begin position="117"/>
        <end position="137"/>
    </location>
</feature>
<name>A0A512H5R2_9PROT</name>
<reference evidence="10 11" key="1">
    <citation type="submission" date="2019-07" db="EMBL/GenBank/DDBJ databases">
        <title>Whole genome shotgun sequence of Rhodospirillum oryzae NBRC 107573.</title>
        <authorList>
            <person name="Hosoyama A."/>
            <person name="Uohara A."/>
            <person name="Ohji S."/>
            <person name="Ichikawa N."/>
        </authorList>
    </citation>
    <scope>NUCLEOTIDE SEQUENCE [LARGE SCALE GENOMIC DNA]</scope>
    <source>
        <strain evidence="10 11">NBRC 107573</strain>
    </source>
</reference>
<evidence type="ECO:0000313" key="10">
    <source>
        <dbReference type="EMBL" id="GEO80787.1"/>
    </source>
</evidence>
<dbReference type="InterPro" id="IPR038731">
    <property type="entry name" value="RgtA/B/C-like"/>
</dbReference>
<proteinExistence type="predicted"/>
<evidence type="ECO:0000313" key="11">
    <source>
        <dbReference type="Proteomes" id="UP000321567"/>
    </source>
</evidence>
<dbReference type="GO" id="GO:0009103">
    <property type="term" value="P:lipopolysaccharide biosynthetic process"/>
    <property type="evidence" value="ECO:0007669"/>
    <property type="project" value="UniProtKB-ARBA"/>
</dbReference>
<accession>A0A512H5R2</accession>
<feature type="transmembrane region" description="Helical" evidence="8">
    <location>
        <begin position="90"/>
        <end position="110"/>
    </location>
</feature>
<feature type="transmembrane region" description="Helical" evidence="8">
    <location>
        <begin position="385"/>
        <end position="405"/>
    </location>
</feature>
<feature type="transmembrane region" description="Helical" evidence="8">
    <location>
        <begin position="295"/>
        <end position="312"/>
    </location>
</feature>
<keyword evidence="4" id="KW-0808">Transferase</keyword>
<evidence type="ECO:0000256" key="4">
    <source>
        <dbReference type="ARBA" id="ARBA00022679"/>
    </source>
</evidence>
<keyword evidence="3" id="KW-0328">Glycosyltransferase</keyword>
<comment type="caution">
    <text evidence="10">The sequence shown here is derived from an EMBL/GenBank/DDBJ whole genome shotgun (WGS) entry which is preliminary data.</text>
</comment>
<dbReference type="GO" id="GO:0016763">
    <property type="term" value="F:pentosyltransferase activity"/>
    <property type="evidence" value="ECO:0007669"/>
    <property type="project" value="TreeGrafter"/>
</dbReference>
<protein>
    <recommendedName>
        <fullName evidence="9">Glycosyltransferase RgtA/B/C/D-like domain-containing protein</fullName>
    </recommendedName>
</protein>
<comment type="subcellular location">
    <subcellularLocation>
        <location evidence="1">Cell membrane</location>
        <topology evidence="1">Multi-pass membrane protein</topology>
    </subcellularLocation>
</comment>
<dbReference type="Pfam" id="PF13231">
    <property type="entry name" value="PMT_2"/>
    <property type="match status" value="1"/>
</dbReference>
<evidence type="ECO:0000256" key="6">
    <source>
        <dbReference type="ARBA" id="ARBA00022989"/>
    </source>
</evidence>
<dbReference type="GO" id="GO:0005886">
    <property type="term" value="C:plasma membrane"/>
    <property type="evidence" value="ECO:0007669"/>
    <property type="project" value="UniProtKB-SubCell"/>
</dbReference>
<evidence type="ECO:0000256" key="3">
    <source>
        <dbReference type="ARBA" id="ARBA00022676"/>
    </source>
</evidence>
<evidence type="ECO:0000259" key="9">
    <source>
        <dbReference type="Pfam" id="PF13231"/>
    </source>
</evidence>
<dbReference type="InterPro" id="IPR050297">
    <property type="entry name" value="LipidA_mod_glycosyltrf_83"/>
</dbReference>
<keyword evidence="2" id="KW-1003">Cell membrane</keyword>
<dbReference type="RefSeq" id="WP_170244961.1">
    <property type="nucleotide sequence ID" value="NZ_BJZO01000016.1"/>
</dbReference>
<gene>
    <name evidence="10" type="ORF">ROR02_09180</name>
</gene>
<feature type="transmembrane region" description="Helical" evidence="8">
    <location>
        <begin position="12"/>
        <end position="31"/>
    </location>
</feature>
<feature type="transmembrane region" description="Helical" evidence="8">
    <location>
        <begin position="58"/>
        <end position="78"/>
    </location>
</feature>
<evidence type="ECO:0000256" key="1">
    <source>
        <dbReference type="ARBA" id="ARBA00004651"/>
    </source>
</evidence>
<sequence>MGGPPLPDALAWGTLASLLLVVFLCAGDYGLSYDEPVQSAYGRLLLRYYESGFHDKSAFGYLNLAFYGGGFDMVAALLDRLFPTAPPYSVRHALGGVVGVVGLAATWRLGRRIGGPWAGLFALILLAVTPSWFGHMFINPKDIPLATAAALVLWALAAVQDRWPRPSAALVLGLGMALGLMLGTRIGALILGPVLAGAWLLRVAGHLRSRPGRLGWADTAQGTGRLLLALPPLVLVTVILWPWVAQDWGNLIEGLTVFSRFPFDALITFNGALVETTDLPRLYLPTMLAVRLPEILLLTAVAAGLWGAWTVVTRPRILLATRGAQGALVALAVLEPLAFAVLDRPVMYNGMRHFLFLLPPLAVAGGLALERAVRDPGPWRRGLGIATLAVGVALSVNRLVVLHPYQYVSYNLLTGGLPGAYERYEMDYWDTSFKELTARFVEALKARDLMPPPGRAWKVWVCGDSTAADAYFPSFLLSVDNEEEAEFALGTAQFYCPAPADPTREWARVERQGVPLSWVIDQRAFPPLADTVSRPLSPEHP</sequence>